<keyword evidence="1" id="KW-0175">Coiled coil</keyword>
<dbReference type="InterPro" id="IPR053284">
    <property type="entry name" value="RGS1-HXK1_interactor"/>
</dbReference>
<protein>
    <submittedName>
        <fullName evidence="2">Uncharacterized protein</fullName>
    </submittedName>
</protein>
<keyword evidence="3" id="KW-1185">Reference proteome</keyword>
<gene>
    <name evidence="2" type="ORF">HHK36_017547</name>
</gene>
<dbReference type="Proteomes" id="UP000655225">
    <property type="component" value="Unassembled WGS sequence"/>
</dbReference>
<dbReference type="PANTHER" id="PTHR34554:SF2">
    <property type="entry name" value="RGS1-HXK1-INTERACTING PROTEIN 1"/>
    <property type="match status" value="1"/>
</dbReference>
<dbReference type="EMBL" id="JABCRI010000011">
    <property type="protein sequence ID" value="KAF8398616.1"/>
    <property type="molecule type" value="Genomic_DNA"/>
</dbReference>
<dbReference type="AlphaFoldDB" id="A0A834Z7E1"/>
<organism evidence="2 3">
    <name type="scientific">Tetracentron sinense</name>
    <name type="common">Spur-leaf</name>
    <dbReference type="NCBI Taxonomy" id="13715"/>
    <lineage>
        <taxon>Eukaryota</taxon>
        <taxon>Viridiplantae</taxon>
        <taxon>Streptophyta</taxon>
        <taxon>Embryophyta</taxon>
        <taxon>Tracheophyta</taxon>
        <taxon>Spermatophyta</taxon>
        <taxon>Magnoliopsida</taxon>
        <taxon>Trochodendrales</taxon>
        <taxon>Trochodendraceae</taxon>
        <taxon>Tetracentron</taxon>
    </lineage>
</organism>
<dbReference type="OrthoDB" id="1914410at2759"/>
<proteinExistence type="predicted"/>
<evidence type="ECO:0000256" key="1">
    <source>
        <dbReference type="SAM" id="Coils"/>
    </source>
</evidence>
<feature type="coiled-coil region" evidence="1">
    <location>
        <begin position="229"/>
        <end position="270"/>
    </location>
</feature>
<dbReference type="PANTHER" id="PTHR34554">
    <property type="entry name" value="RGS1-HXK1-INTERACTING PROTEIN 1"/>
    <property type="match status" value="1"/>
</dbReference>
<comment type="caution">
    <text evidence="2">The sequence shown here is derived from an EMBL/GenBank/DDBJ whole genome shotgun (WGS) entry which is preliminary data.</text>
</comment>
<reference evidence="2 3" key="1">
    <citation type="submission" date="2020-04" db="EMBL/GenBank/DDBJ databases">
        <title>Plant Genome Project.</title>
        <authorList>
            <person name="Zhang R.-G."/>
        </authorList>
    </citation>
    <scope>NUCLEOTIDE SEQUENCE [LARGE SCALE GENOMIC DNA]</scope>
    <source>
        <strain evidence="2">YNK0</strain>
        <tissue evidence="2">Leaf</tissue>
    </source>
</reference>
<sequence>MLPSPLPRDLHPNTAITIRNQDTFSWIAKFAPTSSVKSKPPVIFSVTASKTLLATLSIIRLAVIILDLPPPLKDHHPLSLPKGYLPPTLRILSKGSLLLPIPIIVSCGKEKMTEASDFPPEASQEEKPWKAYTAEDLKRTVFESTDSALRSARSLQDNSSTYLRALQDFVPQFKSQYKAYEDAFFKKFKDELMSARKHPAVAGGVAVTAGLLLMRGPRRFLFRHTLGRLQSEEAQFVKAEKNVKELSLSVDLMKKESKKLLERAALAEKDMKFGQTELMNAGSRIQQLAKSVYKIEAQAAGCFYGIPCETAEVRSGQKDNEDFRIRGSSLI</sequence>
<accession>A0A834Z7E1</accession>
<evidence type="ECO:0000313" key="2">
    <source>
        <dbReference type="EMBL" id="KAF8398616.1"/>
    </source>
</evidence>
<evidence type="ECO:0000313" key="3">
    <source>
        <dbReference type="Proteomes" id="UP000655225"/>
    </source>
</evidence>
<name>A0A834Z7E1_TETSI</name>